<evidence type="ECO:0000256" key="1">
    <source>
        <dbReference type="SAM" id="MobiDB-lite"/>
    </source>
</evidence>
<feature type="region of interest" description="Disordered" evidence="1">
    <location>
        <begin position="115"/>
        <end position="227"/>
    </location>
</feature>
<reference evidence="3" key="2">
    <citation type="submission" date="2018-05" db="EMBL/GenBank/DDBJ databases">
        <title>OmerRS3 (Oryza meridionalis Reference Sequence Version 3).</title>
        <authorList>
            <person name="Zhang J."/>
            <person name="Kudrna D."/>
            <person name="Lee S."/>
            <person name="Talag J."/>
            <person name="Welchert J."/>
            <person name="Wing R.A."/>
        </authorList>
    </citation>
    <scope>NUCLEOTIDE SEQUENCE [LARGE SCALE GENOMIC DNA]</scope>
    <source>
        <strain evidence="3">cv. OR44</strain>
    </source>
</reference>
<keyword evidence="4" id="KW-1185">Reference proteome</keyword>
<feature type="compositionally biased region" description="Polar residues" evidence="1">
    <location>
        <begin position="115"/>
        <end position="124"/>
    </location>
</feature>
<evidence type="ECO:0008006" key="5">
    <source>
        <dbReference type="Google" id="ProtNLM"/>
    </source>
</evidence>
<dbReference type="Proteomes" id="UP000008021">
    <property type="component" value="Chromosome 2"/>
</dbReference>
<proteinExistence type="predicted"/>
<dbReference type="AlphaFoldDB" id="A0A0E0CSN6"/>
<feature type="compositionally biased region" description="Low complexity" evidence="1">
    <location>
        <begin position="194"/>
        <end position="210"/>
    </location>
</feature>
<dbReference type="EnsemblPlants" id="OMERI02G34130.1">
    <property type="protein sequence ID" value="OMERI02G34130.1"/>
    <property type="gene ID" value="OMERI02G34130"/>
</dbReference>
<dbReference type="HOGENOM" id="CLU_1221360_0_0_1"/>
<feature type="compositionally biased region" description="Gly residues" evidence="1">
    <location>
        <begin position="183"/>
        <end position="193"/>
    </location>
</feature>
<name>A0A0E0CSN6_9ORYZ</name>
<organism evidence="3">
    <name type="scientific">Oryza meridionalis</name>
    <dbReference type="NCBI Taxonomy" id="40149"/>
    <lineage>
        <taxon>Eukaryota</taxon>
        <taxon>Viridiplantae</taxon>
        <taxon>Streptophyta</taxon>
        <taxon>Embryophyta</taxon>
        <taxon>Tracheophyta</taxon>
        <taxon>Spermatophyta</taxon>
        <taxon>Magnoliopsida</taxon>
        <taxon>Liliopsida</taxon>
        <taxon>Poales</taxon>
        <taxon>Poaceae</taxon>
        <taxon>BOP clade</taxon>
        <taxon>Oryzoideae</taxon>
        <taxon>Oryzeae</taxon>
        <taxon>Oryzinae</taxon>
        <taxon>Oryza</taxon>
    </lineage>
</organism>
<evidence type="ECO:0000313" key="3">
    <source>
        <dbReference type="EnsemblPlants" id="OMERI02G34130.1"/>
    </source>
</evidence>
<feature type="compositionally biased region" description="Low complexity" evidence="1">
    <location>
        <begin position="142"/>
        <end position="151"/>
    </location>
</feature>
<evidence type="ECO:0000256" key="2">
    <source>
        <dbReference type="SAM" id="SignalP"/>
    </source>
</evidence>
<protein>
    <recommendedName>
        <fullName evidence="5">DUF4220 domain-containing protein</fullName>
    </recommendedName>
</protein>
<reference evidence="3" key="1">
    <citation type="submission" date="2015-04" db="UniProtKB">
        <authorList>
            <consortium name="EnsemblPlants"/>
        </authorList>
    </citation>
    <scope>IDENTIFICATION</scope>
</reference>
<sequence length="227" mass="23741">MCITVGTFLFPRHPQYATQLALGLCVILAAPPATHGCRSNTFAPLNPHKPPIPSSRLDNQVAYLGFIRVGASLSIHILQFNIGSHMSISHSSSFLSFLLPCLSILMWATTMTSADGKATSTTTQGVEGGGGHGRCGGRRSRTGTARRAAVAGGDGAEGRGHGRLGRLGGQHAWRTAAVADSTEGGGRSRGQRGGPRWRPATTRRTAAVAASDGAEGSDCNRRWRGGR</sequence>
<accession>A0A0E0CSN6</accession>
<feature type="chain" id="PRO_5002356107" description="DUF4220 domain-containing protein" evidence="2">
    <location>
        <begin position="37"/>
        <end position="227"/>
    </location>
</feature>
<dbReference type="Gramene" id="OMERI02G34130.1">
    <property type="protein sequence ID" value="OMERI02G34130.1"/>
    <property type="gene ID" value="OMERI02G34130"/>
</dbReference>
<keyword evidence="2" id="KW-0732">Signal</keyword>
<feature type="signal peptide" evidence="2">
    <location>
        <begin position="1"/>
        <end position="36"/>
    </location>
</feature>
<evidence type="ECO:0000313" key="4">
    <source>
        <dbReference type="Proteomes" id="UP000008021"/>
    </source>
</evidence>